<protein>
    <submittedName>
        <fullName evidence="2">Uncharacterized protein</fullName>
    </submittedName>
</protein>
<accession>A0AAV7IBN7</accession>
<name>A0AAV7IBN7_COTGL</name>
<feature type="region of interest" description="Disordered" evidence="1">
    <location>
        <begin position="1"/>
        <end position="64"/>
    </location>
</feature>
<feature type="compositionally biased region" description="Basic and acidic residues" evidence="1">
    <location>
        <begin position="33"/>
        <end position="49"/>
    </location>
</feature>
<evidence type="ECO:0000313" key="3">
    <source>
        <dbReference type="Proteomes" id="UP000826195"/>
    </source>
</evidence>
<dbReference type="Proteomes" id="UP000826195">
    <property type="component" value="Unassembled WGS sequence"/>
</dbReference>
<comment type="caution">
    <text evidence="2">The sequence shown here is derived from an EMBL/GenBank/DDBJ whole genome shotgun (WGS) entry which is preliminary data.</text>
</comment>
<reference evidence="2 3" key="1">
    <citation type="journal article" date="2021" name="J. Hered.">
        <title>A chromosome-level genome assembly of the parasitoid wasp, Cotesia glomerata (Hymenoptera: Braconidae).</title>
        <authorList>
            <person name="Pinto B.J."/>
            <person name="Weis J.J."/>
            <person name="Gamble T."/>
            <person name="Ode P.J."/>
            <person name="Paul R."/>
            <person name="Zaspel J.M."/>
        </authorList>
    </citation>
    <scope>NUCLEOTIDE SEQUENCE [LARGE SCALE GENOMIC DNA]</scope>
    <source>
        <strain evidence="2">CgM1</strain>
    </source>
</reference>
<evidence type="ECO:0000256" key="1">
    <source>
        <dbReference type="SAM" id="MobiDB-lite"/>
    </source>
</evidence>
<dbReference type="AlphaFoldDB" id="A0AAV7IBN7"/>
<gene>
    <name evidence="2" type="ORF">KQX54_000133</name>
</gene>
<sequence length="109" mass="12425">MHDHGSRRRAVEEAGEEVAMEEKVGRGRGRRRVAAEEKVAGRGDERCNVKEGSNGGQKRGRMRNLRLSEVVHRYLRANVIVNNENDDDNNDDKRFLSHAVFKFSFSAND</sequence>
<dbReference type="EMBL" id="JAHXZJ010001992">
    <property type="protein sequence ID" value="KAH0548217.1"/>
    <property type="molecule type" value="Genomic_DNA"/>
</dbReference>
<keyword evidence="3" id="KW-1185">Reference proteome</keyword>
<proteinExistence type="predicted"/>
<feature type="compositionally biased region" description="Basic and acidic residues" evidence="1">
    <location>
        <begin position="1"/>
        <end position="12"/>
    </location>
</feature>
<organism evidence="2 3">
    <name type="scientific">Cotesia glomerata</name>
    <name type="common">Lepidopteran parasitic wasp</name>
    <name type="synonym">Apanteles glomeratus</name>
    <dbReference type="NCBI Taxonomy" id="32391"/>
    <lineage>
        <taxon>Eukaryota</taxon>
        <taxon>Metazoa</taxon>
        <taxon>Ecdysozoa</taxon>
        <taxon>Arthropoda</taxon>
        <taxon>Hexapoda</taxon>
        <taxon>Insecta</taxon>
        <taxon>Pterygota</taxon>
        <taxon>Neoptera</taxon>
        <taxon>Endopterygota</taxon>
        <taxon>Hymenoptera</taxon>
        <taxon>Apocrita</taxon>
        <taxon>Ichneumonoidea</taxon>
        <taxon>Braconidae</taxon>
        <taxon>Microgastrinae</taxon>
        <taxon>Cotesia</taxon>
    </lineage>
</organism>
<evidence type="ECO:0000313" key="2">
    <source>
        <dbReference type="EMBL" id="KAH0548217.1"/>
    </source>
</evidence>